<dbReference type="Pfam" id="PF00672">
    <property type="entry name" value="HAMP"/>
    <property type="match status" value="1"/>
</dbReference>
<evidence type="ECO:0000313" key="9">
    <source>
        <dbReference type="Proteomes" id="UP000231259"/>
    </source>
</evidence>
<evidence type="ECO:0000313" key="8">
    <source>
        <dbReference type="EMBL" id="PIL17768.1"/>
    </source>
</evidence>
<dbReference type="AlphaFoldDB" id="A0A2G8R9F3"/>
<evidence type="ECO:0000256" key="4">
    <source>
        <dbReference type="PROSITE-ProRule" id="PRU00284"/>
    </source>
</evidence>
<dbReference type="EMBL" id="AWWI01000157">
    <property type="protein sequence ID" value="PIL17768.1"/>
    <property type="molecule type" value="Genomic_DNA"/>
</dbReference>
<dbReference type="PANTHER" id="PTHR43531">
    <property type="entry name" value="PROTEIN ICFG"/>
    <property type="match status" value="1"/>
</dbReference>
<dbReference type="GO" id="GO:0006935">
    <property type="term" value="P:chemotaxis"/>
    <property type="evidence" value="ECO:0007669"/>
    <property type="project" value="UniProtKB-KW"/>
</dbReference>
<feature type="coiled-coil region" evidence="5">
    <location>
        <begin position="235"/>
        <end position="263"/>
    </location>
</feature>
<dbReference type="PROSITE" id="PS50111">
    <property type="entry name" value="CHEMOTAXIS_TRANSDUC_2"/>
    <property type="match status" value="1"/>
</dbReference>
<evidence type="ECO:0000256" key="1">
    <source>
        <dbReference type="ARBA" id="ARBA00004370"/>
    </source>
</evidence>
<evidence type="ECO:0000259" key="6">
    <source>
        <dbReference type="PROSITE" id="PS50111"/>
    </source>
</evidence>
<feature type="domain" description="HAMP" evidence="7">
    <location>
        <begin position="198"/>
        <end position="251"/>
    </location>
</feature>
<dbReference type="InterPro" id="IPR003660">
    <property type="entry name" value="HAMP_dom"/>
</dbReference>
<dbReference type="GO" id="GO:0007165">
    <property type="term" value="P:signal transduction"/>
    <property type="evidence" value="ECO:0007669"/>
    <property type="project" value="UniProtKB-KW"/>
</dbReference>
<dbReference type="Gene3D" id="6.10.340.10">
    <property type="match status" value="1"/>
</dbReference>
<dbReference type="InterPro" id="IPR004090">
    <property type="entry name" value="Chemotax_Me-accpt_rcpt"/>
</dbReference>
<comment type="similarity">
    <text evidence="3">Belongs to the methyl-accepting chemotaxis (MCP) protein family.</text>
</comment>
<name>A0A2G8R9F3_9RHOB</name>
<comment type="subcellular location">
    <subcellularLocation>
        <location evidence="1">Membrane</location>
    </subcellularLocation>
</comment>
<dbReference type="SMART" id="SM00283">
    <property type="entry name" value="MA"/>
    <property type="match status" value="1"/>
</dbReference>
<dbReference type="PROSITE" id="PS50885">
    <property type="entry name" value="HAMP"/>
    <property type="match status" value="2"/>
</dbReference>
<feature type="domain" description="Methyl-accepting transducer" evidence="6">
    <location>
        <begin position="316"/>
        <end position="545"/>
    </location>
</feature>
<dbReference type="InterPro" id="IPR051310">
    <property type="entry name" value="MCP_chemotaxis"/>
</dbReference>
<keyword evidence="4" id="KW-0807">Transducer</keyword>
<comment type="caution">
    <text evidence="8">The sequence shown here is derived from an EMBL/GenBank/DDBJ whole genome shotgun (WGS) entry which is preliminary data.</text>
</comment>
<keyword evidence="9" id="KW-1185">Reference proteome</keyword>
<sequence length="580" mass="60984">MAFASTAGTLAIAAIGFIGMLGSDHGLSVSTTATSAVLNQKQADMMHDSLRADVLFAILTGPEGAAEDREAAQAELARHVADFESSIAALQKLPLDPEIRTNVDAVVPLLAAYISKAEEASGAALADTAAGRALMPNFNAAFTDLEGAMEVLGERIEDFGNSAGIQAQAQNWVWLQIMAVMSILVAGGTFVSNHILSNSISRPLAVVTLDIEAVSRGDLDQPAQDIDRNDEVGSIAKAVSLLREKLVEAREAERERLEGTQQRVVSALGVGLRNLADGDLTRTIPNDFPQEYAGLRDDYNRAVETLRDTIARIVDASRTIRKETGEIRSASANLSQRTENQAATLEETAAALEELTANVASAARGAREVEGIVNETRLDAAKSGEIVRNAVEAINGIKQSSEEISTIIGLIEDIAFQTNLLALNAGVEAARAGEAGRGFAIVASEVRTLAQRTFEASSNIKSLIGKSAALVTRGVAEVGLTGKSIEKIVESVNNISTLVTSIASGASEQSVGLGEINLGVGELDTVTQQNAAMVNDSLSATGKLQENVDTLFELVAKFTTSADQEVGQQTAEQRSFGRAA</sequence>
<evidence type="ECO:0000256" key="5">
    <source>
        <dbReference type="SAM" id="Coils"/>
    </source>
</evidence>
<accession>A0A2G8R9F3</accession>
<dbReference type="GO" id="GO:0004888">
    <property type="term" value="F:transmembrane signaling receptor activity"/>
    <property type="evidence" value="ECO:0007669"/>
    <property type="project" value="InterPro"/>
</dbReference>
<protein>
    <recommendedName>
        <fullName evidence="10">Methyl-accepting chemotaxis protein</fullName>
    </recommendedName>
</protein>
<dbReference type="PANTHER" id="PTHR43531:SF11">
    <property type="entry name" value="METHYL-ACCEPTING CHEMOTAXIS PROTEIN 3"/>
    <property type="match status" value="1"/>
</dbReference>
<dbReference type="PRINTS" id="PR00260">
    <property type="entry name" value="CHEMTRNSDUCR"/>
</dbReference>
<dbReference type="Gene3D" id="1.10.287.950">
    <property type="entry name" value="Methyl-accepting chemotaxis protein"/>
    <property type="match status" value="1"/>
</dbReference>
<dbReference type="InterPro" id="IPR004089">
    <property type="entry name" value="MCPsignal_dom"/>
</dbReference>
<dbReference type="GO" id="GO:0016020">
    <property type="term" value="C:membrane"/>
    <property type="evidence" value="ECO:0007669"/>
    <property type="project" value="UniProtKB-SubCell"/>
</dbReference>
<evidence type="ECO:0008006" key="10">
    <source>
        <dbReference type="Google" id="ProtNLM"/>
    </source>
</evidence>
<feature type="domain" description="HAMP" evidence="7">
    <location>
        <begin position="259"/>
        <end position="311"/>
    </location>
</feature>
<organism evidence="8 9">
    <name type="scientific">Puniceibacterium antarcticum</name>
    <dbReference type="NCBI Taxonomy" id="1206336"/>
    <lineage>
        <taxon>Bacteria</taxon>
        <taxon>Pseudomonadati</taxon>
        <taxon>Pseudomonadota</taxon>
        <taxon>Alphaproteobacteria</taxon>
        <taxon>Rhodobacterales</taxon>
        <taxon>Paracoccaceae</taxon>
        <taxon>Puniceibacterium</taxon>
    </lineage>
</organism>
<keyword evidence="5" id="KW-0175">Coiled coil</keyword>
<dbReference type="Proteomes" id="UP000231259">
    <property type="component" value="Unassembled WGS sequence"/>
</dbReference>
<evidence type="ECO:0000256" key="3">
    <source>
        <dbReference type="ARBA" id="ARBA00029447"/>
    </source>
</evidence>
<dbReference type="CDD" id="cd06225">
    <property type="entry name" value="HAMP"/>
    <property type="match status" value="1"/>
</dbReference>
<evidence type="ECO:0000259" key="7">
    <source>
        <dbReference type="PROSITE" id="PS50885"/>
    </source>
</evidence>
<dbReference type="SMART" id="SM00304">
    <property type="entry name" value="HAMP"/>
    <property type="match status" value="2"/>
</dbReference>
<dbReference type="SUPFAM" id="SSF58104">
    <property type="entry name" value="Methyl-accepting chemotaxis protein (MCP) signaling domain"/>
    <property type="match status" value="1"/>
</dbReference>
<reference evidence="8 9" key="1">
    <citation type="submission" date="2013-09" db="EMBL/GenBank/DDBJ databases">
        <title>Genome sequencing of Phaeobacter antarcticus sp. nov. SM1211.</title>
        <authorList>
            <person name="Zhang X.-Y."/>
            <person name="Liu C."/>
            <person name="Chen X.-L."/>
            <person name="Xie B.-B."/>
            <person name="Qin Q.-L."/>
            <person name="Rong J.-C."/>
            <person name="Zhang Y.-Z."/>
        </authorList>
    </citation>
    <scope>NUCLEOTIDE SEQUENCE [LARGE SCALE GENOMIC DNA]</scope>
    <source>
        <strain evidence="8 9">SM1211</strain>
    </source>
</reference>
<dbReference type="Pfam" id="PF00015">
    <property type="entry name" value="MCPsignal"/>
    <property type="match status" value="1"/>
</dbReference>
<gene>
    <name evidence="8" type="ORF">P775_23270</name>
</gene>
<dbReference type="SUPFAM" id="SSF158472">
    <property type="entry name" value="HAMP domain-like"/>
    <property type="match status" value="1"/>
</dbReference>
<keyword evidence="2" id="KW-0145">Chemotaxis</keyword>
<evidence type="ECO:0000256" key="2">
    <source>
        <dbReference type="ARBA" id="ARBA00022500"/>
    </source>
</evidence>
<proteinExistence type="inferred from homology"/>
<dbReference type="FunFam" id="1.10.287.950:FF:000001">
    <property type="entry name" value="Methyl-accepting chemotaxis sensory transducer"/>
    <property type="match status" value="1"/>
</dbReference>